<organism evidence="2 3">
    <name type="scientific">Haliea salexigens</name>
    <dbReference type="NCBI Taxonomy" id="287487"/>
    <lineage>
        <taxon>Bacteria</taxon>
        <taxon>Pseudomonadati</taxon>
        <taxon>Pseudomonadota</taxon>
        <taxon>Gammaproteobacteria</taxon>
        <taxon>Cellvibrionales</taxon>
        <taxon>Halieaceae</taxon>
        <taxon>Haliea</taxon>
    </lineage>
</organism>
<accession>A0A3C1KMP1</accession>
<name>A0A3C1KMP1_9GAMM</name>
<dbReference type="Pfam" id="PF02627">
    <property type="entry name" value="CMD"/>
    <property type="match status" value="1"/>
</dbReference>
<dbReference type="InterPro" id="IPR029032">
    <property type="entry name" value="AhpD-like"/>
</dbReference>
<dbReference type="PANTHER" id="PTHR34846">
    <property type="entry name" value="4-CARBOXYMUCONOLACTONE DECARBOXYLASE FAMILY PROTEIN (AFU_ORTHOLOGUE AFUA_6G11590)"/>
    <property type="match status" value="1"/>
</dbReference>
<sequence length="156" mass="16793">MPVSARVQPPAGNSGNVIRDSALGIVPGTLEPYLALNAAVWDAGPLPAAEVELARLRNARHTGCVMCQAVRYDVAINDGLTEEKVQMIRANEPDAELSPRERLLVAFVDQYNLDPAGMNDALRSALRNQFSEAELLHLSLLVAWFNGSSRCAVALG</sequence>
<dbReference type="STRING" id="1121937.GCA_000423125_02378"/>
<proteinExistence type="predicted"/>
<protein>
    <submittedName>
        <fullName evidence="2">Carboxymuconolactone decarboxylase family protein</fullName>
    </submittedName>
</protein>
<dbReference type="EMBL" id="DMND01000128">
    <property type="protein sequence ID" value="HAN27881.1"/>
    <property type="molecule type" value="Genomic_DNA"/>
</dbReference>
<feature type="non-terminal residue" evidence="2">
    <location>
        <position position="156"/>
    </location>
</feature>
<dbReference type="AlphaFoldDB" id="A0A3C1KMP1"/>
<dbReference type="PANTHER" id="PTHR34846:SF5">
    <property type="entry name" value="CARBOXYMUCONOLACTONE DECARBOXYLASE-LIKE DOMAIN-CONTAINING PROTEIN"/>
    <property type="match status" value="1"/>
</dbReference>
<dbReference type="Proteomes" id="UP000259273">
    <property type="component" value="Unassembled WGS sequence"/>
</dbReference>
<reference evidence="2 3" key="1">
    <citation type="journal article" date="2018" name="Nat. Biotechnol.">
        <title>A standardized bacterial taxonomy based on genome phylogeny substantially revises the tree of life.</title>
        <authorList>
            <person name="Parks D.H."/>
            <person name="Chuvochina M."/>
            <person name="Waite D.W."/>
            <person name="Rinke C."/>
            <person name="Skarshewski A."/>
            <person name="Chaumeil P.A."/>
            <person name="Hugenholtz P."/>
        </authorList>
    </citation>
    <scope>NUCLEOTIDE SEQUENCE [LARGE SCALE GENOMIC DNA]</scope>
    <source>
        <strain evidence="2">UBA9158</strain>
    </source>
</reference>
<feature type="domain" description="Carboxymuconolactone decarboxylase-like" evidence="1">
    <location>
        <begin position="30"/>
        <end position="108"/>
    </location>
</feature>
<dbReference type="Gene3D" id="1.20.1290.10">
    <property type="entry name" value="AhpD-like"/>
    <property type="match status" value="1"/>
</dbReference>
<dbReference type="GO" id="GO:0051920">
    <property type="term" value="F:peroxiredoxin activity"/>
    <property type="evidence" value="ECO:0007669"/>
    <property type="project" value="InterPro"/>
</dbReference>
<gene>
    <name evidence="2" type="ORF">DCP75_09210</name>
</gene>
<dbReference type="SUPFAM" id="SSF69118">
    <property type="entry name" value="AhpD-like"/>
    <property type="match status" value="1"/>
</dbReference>
<comment type="caution">
    <text evidence="2">The sequence shown here is derived from an EMBL/GenBank/DDBJ whole genome shotgun (WGS) entry which is preliminary data.</text>
</comment>
<evidence type="ECO:0000259" key="1">
    <source>
        <dbReference type="Pfam" id="PF02627"/>
    </source>
</evidence>
<evidence type="ECO:0000313" key="3">
    <source>
        <dbReference type="Proteomes" id="UP000259273"/>
    </source>
</evidence>
<dbReference type="InterPro" id="IPR003779">
    <property type="entry name" value="CMD-like"/>
</dbReference>
<evidence type="ECO:0000313" key="2">
    <source>
        <dbReference type="EMBL" id="HAN27881.1"/>
    </source>
</evidence>